<dbReference type="PROSITE" id="PS00036">
    <property type="entry name" value="BZIP_BASIC"/>
    <property type="match status" value="1"/>
</dbReference>
<dbReference type="InterPro" id="IPR043452">
    <property type="entry name" value="BZIP46-like"/>
</dbReference>
<evidence type="ECO:0000256" key="3">
    <source>
        <dbReference type="ARBA" id="ARBA00023015"/>
    </source>
</evidence>
<dbReference type="GO" id="GO:0045893">
    <property type="term" value="P:positive regulation of DNA-templated transcription"/>
    <property type="evidence" value="ECO:0007669"/>
    <property type="project" value="InterPro"/>
</dbReference>
<evidence type="ECO:0000256" key="2">
    <source>
        <dbReference type="ARBA" id="ARBA00022682"/>
    </source>
</evidence>
<keyword evidence="4" id="KW-0238">DNA-binding</keyword>
<reference evidence="9" key="2">
    <citation type="submission" date="2015-07" db="EMBL/GenBank/DDBJ databases">
        <authorList>
            <person name="Noorani M."/>
        </authorList>
    </citation>
    <scope>NUCLEOTIDE SEQUENCE</scope>
    <source>
        <strain evidence="9">Yugu1</strain>
    </source>
</reference>
<dbReference type="GO" id="GO:0003677">
    <property type="term" value="F:DNA binding"/>
    <property type="evidence" value="ECO:0007669"/>
    <property type="project" value="UniProtKB-KW"/>
</dbReference>
<feature type="region of interest" description="Disordered" evidence="7">
    <location>
        <begin position="180"/>
        <end position="200"/>
    </location>
</feature>
<evidence type="ECO:0000256" key="4">
    <source>
        <dbReference type="ARBA" id="ARBA00023125"/>
    </source>
</evidence>
<keyword evidence="5" id="KW-0804">Transcription</keyword>
<sequence length="200" mass="21901">MRAFPLEKNRAPFTFPDKKNRVPSPAGYLLAHWPCLAGCREVKGLDSSASRSGQHGGRAKRGMEPERGDAAELLVWGTTGAGNNDDGAAAACLCPAAVAAAPGSVFPRHALEQEMLRRGDLQLQGGVGDRRRERKMKNRESAARSRARRYAYVNELEKEVSALRAENEELRKLCEELKEAAEAPAKKANQRLQRTSSATF</sequence>
<proteinExistence type="predicted"/>
<feature type="compositionally biased region" description="Polar residues" evidence="7">
    <location>
        <begin position="190"/>
        <end position="200"/>
    </location>
</feature>
<protein>
    <recommendedName>
        <fullName evidence="8">BZIP domain-containing protein</fullName>
    </recommendedName>
</protein>
<dbReference type="GO" id="GO:0005634">
    <property type="term" value="C:nucleus"/>
    <property type="evidence" value="ECO:0007669"/>
    <property type="project" value="UniProtKB-SubCell"/>
</dbReference>
<reference evidence="9" key="1">
    <citation type="journal article" date="2012" name="Nat. Biotechnol.">
        <title>Reference genome sequence of the model plant Setaria.</title>
        <authorList>
            <person name="Bennetzen J.L."/>
            <person name="Schmutz J."/>
            <person name="Wang H."/>
            <person name="Percifield R."/>
            <person name="Hawkins J."/>
            <person name="Pontaroli A.C."/>
            <person name="Estep M."/>
            <person name="Feng L."/>
            <person name="Vaughn J.N."/>
            <person name="Grimwood J."/>
            <person name="Jenkins J."/>
            <person name="Barry K."/>
            <person name="Lindquist E."/>
            <person name="Hellsten U."/>
            <person name="Deshpande S."/>
            <person name="Wang X."/>
            <person name="Wu X."/>
            <person name="Mitros T."/>
            <person name="Triplett J."/>
            <person name="Yang X."/>
            <person name="Ye C.Y."/>
            <person name="Mauro-Herrera M."/>
            <person name="Wang L."/>
            <person name="Li P."/>
            <person name="Sharma M."/>
            <person name="Sharma R."/>
            <person name="Ronald P.C."/>
            <person name="Panaud O."/>
            <person name="Kellogg E.A."/>
            <person name="Brutnell T.P."/>
            <person name="Doust A.N."/>
            <person name="Tuskan G.A."/>
            <person name="Rokhsar D."/>
            <person name="Devos K.M."/>
        </authorList>
    </citation>
    <scope>NUCLEOTIDE SEQUENCE [LARGE SCALE GENOMIC DNA]</scope>
    <source>
        <strain evidence="9">Yugu1</strain>
    </source>
</reference>
<keyword evidence="3" id="KW-0805">Transcription regulation</keyword>
<keyword evidence="2" id="KW-0938">Abscisic acid signaling pathway</keyword>
<evidence type="ECO:0000313" key="9">
    <source>
        <dbReference type="EMBL" id="RCV32214.1"/>
    </source>
</evidence>
<dbReference type="PROSITE" id="PS50217">
    <property type="entry name" value="BZIP"/>
    <property type="match status" value="1"/>
</dbReference>
<dbReference type="SMART" id="SM00338">
    <property type="entry name" value="BRLZ"/>
    <property type="match status" value="1"/>
</dbReference>
<dbReference type="InterPro" id="IPR004827">
    <property type="entry name" value="bZIP"/>
</dbReference>
<dbReference type="KEGG" id="sita:101755325"/>
<feature type="domain" description="BZIP" evidence="8">
    <location>
        <begin position="128"/>
        <end position="179"/>
    </location>
</feature>
<evidence type="ECO:0000256" key="5">
    <source>
        <dbReference type="ARBA" id="ARBA00023163"/>
    </source>
</evidence>
<dbReference type="GO" id="GO:0009738">
    <property type="term" value="P:abscisic acid-activated signaling pathway"/>
    <property type="evidence" value="ECO:0007669"/>
    <property type="project" value="UniProtKB-KW"/>
</dbReference>
<accession>A0A368RQ89</accession>
<dbReference type="SUPFAM" id="SSF57959">
    <property type="entry name" value="Leucine zipper domain"/>
    <property type="match status" value="1"/>
</dbReference>
<dbReference type="OrthoDB" id="696219at2759"/>
<evidence type="ECO:0000259" key="8">
    <source>
        <dbReference type="PROSITE" id="PS50217"/>
    </source>
</evidence>
<keyword evidence="6" id="KW-0539">Nucleus</keyword>
<organism evidence="9">
    <name type="scientific">Setaria italica</name>
    <name type="common">Foxtail millet</name>
    <name type="synonym">Panicum italicum</name>
    <dbReference type="NCBI Taxonomy" id="4555"/>
    <lineage>
        <taxon>Eukaryota</taxon>
        <taxon>Viridiplantae</taxon>
        <taxon>Streptophyta</taxon>
        <taxon>Embryophyta</taxon>
        <taxon>Tracheophyta</taxon>
        <taxon>Spermatophyta</taxon>
        <taxon>Magnoliopsida</taxon>
        <taxon>Liliopsida</taxon>
        <taxon>Poales</taxon>
        <taxon>Poaceae</taxon>
        <taxon>PACMAD clade</taxon>
        <taxon>Panicoideae</taxon>
        <taxon>Panicodae</taxon>
        <taxon>Paniceae</taxon>
        <taxon>Cenchrinae</taxon>
        <taxon>Setaria</taxon>
    </lineage>
</organism>
<feature type="region of interest" description="Disordered" evidence="7">
    <location>
        <begin position="46"/>
        <end position="67"/>
    </location>
</feature>
<dbReference type="Pfam" id="PF00170">
    <property type="entry name" value="bZIP_1"/>
    <property type="match status" value="1"/>
</dbReference>
<evidence type="ECO:0000256" key="1">
    <source>
        <dbReference type="ARBA" id="ARBA00004123"/>
    </source>
</evidence>
<dbReference type="GO" id="GO:0003700">
    <property type="term" value="F:DNA-binding transcription factor activity"/>
    <property type="evidence" value="ECO:0007669"/>
    <property type="project" value="InterPro"/>
</dbReference>
<dbReference type="Gene3D" id="1.20.5.170">
    <property type="match status" value="1"/>
</dbReference>
<gene>
    <name evidence="9" type="ORF">SETIT_6G240100v2</name>
</gene>
<name>A0A368RQ89_SETIT</name>
<evidence type="ECO:0000256" key="7">
    <source>
        <dbReference type="SAM" id="MobiDB-lite"/>
    </source>
</evidence>
<comment type="subcellular location">
    <subcellularLocation>
        <location evidence="1">Nucleus</location>
    </subcellularLocation>
</comment>
<dbReference type="STRING" id="4555.A0A368RQ89"/>
<dbReference type="InterPro" id="IPR046347">
    <property type="entry name" value="bZIP_sf"/>
</dbReference>
<dbReference type="AlphaFoldDB" id="A0A368RQ89"/>
<dbReference type="PANTHER" id="PTHR22952:SF475">
    <property type="entry name" value="OS08G0549600 PROTEIN"/>
    <property type="match status" value="1"/>
</dbReference>
<dbReference type="PANTHER" id="PTHR22952">
    <property type="entry name" value="CAMP-RESPONSE ELEMENT BINDING PROTEIN-RELATED"/>
    <property type="match status" value="1"/>
</dbReference>
<dbReference type="EMBL" id="CM003533">
    <property type="protein sequence ID" value="RCV32214.1"/>
    <property type="molecule type" value="Genomic_DNA"/>
</dbReference>
<evidence type="ECO:0000256" key="6">
    <source>
        <dbReference type="ARBA" id="ARBA00023242"/>
    </source>
</evidence>